<dbReference type="InterPro" id="IPR005135">
    <property type="entry name" value="Endo/exonuclease/phosphatase"/>
</dbReference>
<dbReference type="InterPro" id="IPR035979">
    <property type="entry name" value="RBD_domain_sf"/>
</dbReference>
<feature type="compositionally biased region" description="Basic and acidic residues" evidence="2">
    <location>
        <begin position="1"/>
        <end position="14"/>
    </location>
</feature>
<dbReference type="InterPro" id="IPR026960">
    <property type="entry name" value="RVT-Znf"/>
</dbReference>
<feature type="region of interest" description="Disordered" evidence="2">
    <location>
        <begin position="478"/>
        <end position="504"/>
    </location>
</feature>
<gene>
    <name evidence="5" type="ORF">SLEP1_g20453</name>
</gene>
<dbReference type="CDD" id="cd01650">
    <property type="entry name" value="RT_nLTR_like"/>
    <property type="match status" value="1"/>
</dbReference>
<dbReference type="Gene3D" id="3.60.10.10">
    <property type="entry name" value="Endonuclease/exonuclease/phosphatase"/>
    <property type="match status" value="1"/>
</dbReference>
<proteinExistence type="predicted"/>
<dbReference type="InterPro" id="IPR000477">
    <property type="entry name" value="RT_dom"/>
</dbReference>
<protein>
    <submittedName>
        <fullName evidence="5">Uncharacterized protein</fullName>
    </submittedName>
</protein>
<evidence type="ECO:0000259" key="4">
    <source>
        <dbReference type="PROSITE" id="PS50878"/>
    </source>
</evidence>
<dbReference type="SUPFAM" id="SSF56672">
    <property type="entry name" value="DNA/RNA polymerases"/>
    <property type="match status" value="1"/>
</dbReference>
<dbReference type="Pfam" id="PF00078">
    <property type="entry name" value="RVT_1"/>
    <property type="match status" value="1"/>
</dbReference>
<evidence type="ECO:0000313" key="5">
    <source>
        <dbReference type="EMBL" id="GKV08882.1"/>
    </source>
</evidence>
<dbReference type="InterPro" id="IPR020847">
    <property type="entry name" value="AP_endonuclease_F1_BS"/>
</dbReference>
<dbReference type="GO" id="GO:0006281">
    <property type="term" value="P:DNA repair"/>
    <property type="evidence" value="ECO:0007669"/>
    <property type="project" value="InterPro"/>
</dbReference>
<comment type="caution">
    <text evidence="5">The sequence shown here is derived from an EMBL/GenBank/DDBJ whole genome shotgun (WGS) entry which is preliminary data.</text>
</comment>
<feature type="domain" description="Reverse transcriptase" evidence="4">
    <location>
        <begin position="1086"/>
        <end position="1364"/>
    </location>
</feature>
<evidence type="ECO:0000256" key="1">
    <source>
        <dbReference type="PROSITE-ProRule" id="PRU00176"/>
    </source>
</evidence>
<evidence type="ECO:0000313" key="6">
    <source>
        <dbReference type="Proteomes" id="UP001054252"/>
    </source>
</evidence>
<dbReference type="Gene3D" id="3.30.70.330">
    <property type="match status" value="1"/>
</dbReference>
<dbReference type="PROSITE" id="PS00726">
    <property type="entry name" value="AP_NUCLEASE_F1_1"/>
    <property type="match status" value="1"/>
</dbReference>
<dbReference type="InterPro" id="IPR000504">
    <property type="entry name" value="RRM_dom"/>
</dbReference>
<evidence type="ECO:0000259" key="3">
    <source>
        <dbReference type="PROSITE" id="PS50102"/>
    </source>
</evidence>
<dbReference type="PANTHER" id="PTHR33116:SF75">
    <property type="entry name" value="RIBONUCLEASE H PROTEIN"/>
    <property type="match status" value="1"/>
</dbReference>
<dbReference type="Pfam" id="PF03372">
    <property type="entry name" value="Exo_endo_phos"/>
    <property type="match status" value="1"/>
</dbReference>
<accession>A0AAV5JBJ9</accession>
<keyword evidence="6" id="KW-1185">Reference proteome</keyword>
<feature type="compositionally biased region" description="Basic and acidic residues" evidence="2">
    <location>
        <begin position="481"/>
        <end position="494"/>
    </location>
</feature>
<dbReference type="SUPFAM" id="SSF54928">
    <property type="entry name" value="RNA-binding domain, RBD"/>
    <property type="match status" value="1"/>
</dbReference>
<feature type="region of interest" description="Disordered" evidence="2">
    <location>
        <begin position="1"/>
        <end position="27"/>
    </location>
</feature>
<dbReference type="InterPro" id="IPR043502">
    <property type="entry name" value="DNA/RNA_pol_sf"/>
</dbReference>
<reference evidence="5 6" key="1">
    <citation type="journal article" date="2021" name="Commun. Biol.">
        <title>The genome of Shorea leprosula (Dipterocarpaceae) highlights the ecological relevance of drought in aseasonal tropical rainforests.</title>
        <authorList>
            <person name="Ng K.K.S."/>
            <person name="Kobayashi M.J."/>
            <person name="Fawcett J.A."/>
            <person name="Hatakeyama M."/>
            <person name="Paape T."/>
            <person name="Ng C.H."/>
            <person name="Ang C.C."/>
            <person name="Tnah L.H."/>
            <person name="Lee C.T."/>
            <person name="Nishiyama T."/>
            <person name="Sese J."/>
            <person name="O'Brien M.J."/>
            <person name="Copetti D."/>
            <person name="Mohd Noor M.I."/>
            <person name="Ong R.C."/>
            <person name="Putra M."/>
            <person name="Sireger I.Z."/>
            <person name="Indrioko S."/>
            <person name="Kosugi Y."/>
            <person name="Izuno A."/>
            <person name="Isagi Y."/>
            <person name="Lee S.L."/>
            <person name="Shimizu K.K."/>
        </authorList>
    </citation>
    <scope>NUCLEOTIDE SEQUENCE [LARGE SCALE GENOMIC DNA]</scope>
    <source>
        <strain evidence="5">214</strain>
    </source>
</reference>
<dbReference type="SMART" id="SM00360">
    <property type="entry name" value="RRM"/>
    <property type="match status" value="1"/>
</dbReference>
<organism evidence="5 6">
    <name type="scientific">Rubroshorea leprosula</name>
    <dbReference type="NCBI Taxonomy" id="152421"/>
    <lineage>
        <taxon>Eukaryota</taxon>
        <taxon>Viridiplantae</taxon>
        <taxon>Streptophyta</taxon>
        <taxon>Embryophyta</taxon>
        <taxon>Tracheophyta</taxon>
        <taxon>Spermatophyta</taxon>
        <taxon>Magnoliopsida</taxon>
        <taxon>eudicotyledons</taxon>
        <taxon>Gunneridae</taxon>
        <taxon>Pentapetalae</taxon>
        <taxon>rosids</taxon>
        <taxon>malvids</taxon>
        <taxon>Malvales</taxon>
        <taxon>Dipterocarpaceae</taxon>
        <taxon>Rubroshorea</taxon>
    </lineage>
</organism>
<dbReference type="SUPFAM" id="SSF56219">
    <property type="entry name" value="DNase I-like"/>
    <property type="match status" value="1"/>
</dbReference>
<dbReference type="Proteomes" id="UP001054252">
    <property type="component" value="Unassembled WGS sequence"/>
</dbReference>
<dbReference type="InterPro" id="IPR036691">
    <property type="entry name" value="Endo/exonu/phosph_ase_sf"/>
</dbReference>
<dbReference type="InterPro" id="IPR012677">
    <property type="entry name" value="Nucleotide-bd_a/b_plait_sf"/>
</dbReference>
<sequence>MERGSARVKDRSPAAKDSGSGTKRQLPGYGRQFLAQVTTYFFYDFPADRSMKDMWFCFWSFGKVADVFIPARRDRRGRRFGFVRMAEVSDVKDMERRLNQIWLGSYHLKVKLAGNMKRERGVFTTNQNRQVERKWIRRERKVTPEMTYAQVVAGNVVASEVGMSSNNDVRQVESTKEMEPVVEVVQETIPERSTVPLISDGRVEERFFSKTDLVLEFSPNDEEVAWLKRSMVAMVRSLDMVKKIQNRLEVDGLLVNVALLGGHHVILVDYSEGCLEEFISHNSELVDSWFEWFQPTSSSMKASGSRLVWLRFTGVPLKAWSERCFTELGGLIGDVILVDEDTRSKSFLCEGRVLILSEEKSKISATIALKVDGIVFPIAVQEEEWRMDPDWWLAGERRNPVVESESEYSDDGYSESTFNENGFSGDDGAVLADECAATERVLNLTLQKEVDLNVGVSGEKMEFNGLEIFGPSGGIFNGPHKGREGGQQSEDRSVEAGSGNGLEGLYVKSTRPNWTEKKRRSLGTIYAGAIGMEEPRKTGNSWVTARTKARRNRRVTDVRGDEPQMESCSLSDGCIRHRNEVIRKQMQMDEVKELFVMGQKLGIQCHQNEEEVISRGLGSVIKRKEICKLVNREKPDFLFIQETKLEGVEVSLCRKLWYSEDFDWVMQNSVGNSGGLLSIWNKSNFVKDRVIEGSGFSGISGEWGKQRLRCNFVNVYAPCDRQRKVMLWDELSKLVLEEGGRWLLAGDFNVVRNGAERKGRLGETLDMGDFNQFVEGCGLIDVRLRNRKFTWYRPDGSSMSRLDRFLLSTEMSLLDRDWVQVGVRRSISDHCALILSSRNKDWGPKPFRVLDAWQQQADFRGFVEDKWKSLQIEGWAAFQCKQKLKLLKEDCKGWNRGVFGNVETQLDTMLKNIERLDKKSEEEELSENEVLLRKECFQGMWDILRRKEAVWKQKSRNNWVRLGDANTAFFHKCVQTRRAQNGIDGILGEEGWIEEPELVKAEAVKYFSKLFHKEQWSRPVMEGIQFRKISGAQKEWLERPFSIEEIEEGLRSCDGSKAPGPDGFNFNFIKFAWNTLKDDFVKFLQEFHYHGRLVKGLNSSFLALIPKLLNPVQFKEYRPICLIGCLYKLLAKILANRLKRVMADIISESQSAFVGGRQLVDSVLVLNEVVDEVKRKKQESFILKADFEKAYDCVDWDFLDWMMDRMGFGVKWRKWIRECLSTARISILLNGSPTSEFSVSKGLRQGDPLSPFLFLLVGEGLCGLVKKAECEGLLKGLEIGRGGMVLSLLQFADDTVFMGKACAGNLKVVKAILHWFELISGLKINFSKSYLYGFNISEGWVKGAVDILHCGIGRMPFIYLGLPVGGNPGRKQFWNSVLDRFRHKLATWKSPLLSFGGRITLINSVLSALPIFYLSLFKIPKCVLVELIKIQRNFFWGGVKSEKKIFWVSWDRLCVEKGRGGLGIADLERRNFALLGKWWFRLGDGVDGLWKRVIWEKYYGGRKEADITSFESLTMSRVWKDIVSVGRGSERLVEMLVKGFQWRVGEGRCVEFWRDKWVGDKSLKDLFPRLFVLSTMREGRLKDMGFWREETWVWDCRWRRGCIGRAVGEEGQLRDMINGVRLRREEVDSWHWIHGSDGTYSVKAAYDFLSPKVCVLDEKWSRIIWSKYVPSKLSVFGWRLFLDRLATKENLGKRGIVLTGGDVSCGFCNEGVERLHHIFCECEGVWLVWTKVLGWWGLQSVLPNDIFGMAEAVVWGISGDCLKELGGLIFLVTAWLVWYWRNMKVFGPALQSEVRSLAFISESIKNSSSPMNSAMLVVLMLTPVIEAASRTSSKSRIRSTAKVNPRQSLFVSVLIFFFTDGS</sequence>
<dbReference type="PROSITE" id="PS50878">
    <property type="entry name" value="RT_POL"/>
    <property type="match status" value="1"/>
</dbReference>
<keyword evidence="1" id="KW-0694">RNA-binding</keyword>
<dbReference type="GO" id="GO:0004519">
    <property type="term" value="F:endonuclease activity"/>
    <property type="evidence" value="ECO:0007669"/>
    <property type="project" value="InterPro"/>
</dbReference>
<dbReference type="GO" id="GO:0003677">
    <property type="term" value="F:DNA binding"/>
    <property type="evidence" value="ECO:0007669"/>
    <property type="project" value="InterPro"/>
</dbReference>
<evidence type="ECO:0000256" key="2">
    <source>
        <dbReference type="SAM" id="MobiDB-lite"/>
    </source>
</evidence>
<dbReference type="EMBL" id="BPVZ01000029">
    <property type="protein sequence ID" value="GKV08882.1"/>
    <property type="molecule type" value="Genomic_DNA"/>
</dbReference>
<dbReference type="PROSITE" id="PS50102">
    <property type="entry name" value="RRM"/>
    <property type="match status" value="1"/>
</dbReference>
<dbReference type="Pfam" id="PF13966">
    <property type="entry name" value="zf-RVT"/>
    <property type="match status" value="1"/>
</dbReference>
<dbReference type="PANTHER" id="PTHR33116">
    <property type="entry name" value="REVERSE TRANSCRIPTASE ZINC-BINDING DOMAIN-CONTAINING PROTEIN-RELATED-RELATED"/>
    <property type="match status" value="1"/>
</dbReference>
<feature type="domain" description="RRM" evidence="3">
    <location>
        <begin position="38"/>
        <end position="115"/>
    </location>
</feature>
<dbReference type="GO" id="GO:0003723">
    <property type="term" value="F:RNA binding"/>
    <property type="evidence" value="ECO:0007669"/>
    <property type="project" value="UniProtKB-UniRule"/>
</dbReference>
<name>A0AAV5JBJ9_9ROSI</name>